<evidence type="ECO:0000256" key="3">
    <source>
        <dbReference type="ARBA" id="ARBA00022723"/>
    </source>
</evidence>
<keyword evidence="3" id="KW-0479">Metal-binding</keyword>
<proteinExistence type="inferred from homology"/>
<keyword evidence="4" id="KW-0677">Repeat</keyword>
<comment type="caution">
    <text evidence="7">The sequence shown here is derived from an EMBL/GenBank/DDBJ whole genome shotgun (WGS) entry which is preliminary data.</text>
</comment>
<evidence type="ECO:0000256" key="4">
    <source>
        <dbReference type="ARBA" id="ARBA00022737"/>
    </source>
</evidence>
<organism evidence="7 8">
    <name type="scientific">Streptomyces coacervatus</name>
    <dbReference type="NCBI Taxonomy" id="647381"/>
    <lineage>
        <taxon>Bacteria</taxon>
        <taxon>Bacillati</taxon>
        <taxon>Actinomycetota</taxon>
        <taxon>Actinomycetes</taxon>
        <taxon>Kitasatosporales</taxon>
        <taxon>Streptomycetaceae</taxon>
        <taxon>Streptomyces</taxon>
    </lineage>
</organism>
<sequence>MAVREIEYVELYARDKQAMADYFVSSLGFARVADSVGADRSSVLLRQGDVQLLVTSGPGTWKFLDQHGDGVADIALTCDDVTKTCNAVEAAGGRLAGTIQGNPIVQGFGGVSHTLLPDGGGDGPGARLPGGRTWAALPGASTRPAGRIRLLDHVAVCLEGGSLSEYADYYGDAFGLSRYSSEYVDTGEQGMDSIVVRSASGRITFTLVAPDPAKSPGQLDAFLDRNGGPGVQHLAFLVDDIIPAVSELRGRGVEFLSTPSTYYDMLAERFADMREEITGLRAAHVLADRDEWGYLLQLFSRSPYERNTLFYELIQRQGSRGFGSANIRALYEAVERDRLAAT</sequence>
<dbReference type="EMBL" id="BAABDE010000001">
    <property type="protein sequence ID" value="GAA3768458.1"/>
    <property type="molecule type" value="Genomic_DNA"/>
</dbReference>
<keyword evidence="5" id="KW-0408">Iron</keyword>
<dbReference type="PIRSF" id="PIRSF009283">
    <property type="entry name" value="HPP_dOase"/>
    <property type="match status" value="1"/>
</dbReference>
<dbReference type="InterPro" id="IPR041736">
    <property type="entry name" value="4OHPhenylPyrv_dOase_N"/>
</dbReference>
<dbReference type="SUPFAM" id="SSF54593">
    <property type="entry name" value="Glyoxalase/Bleomycin resistance protein/Dihydroxybiphenyl dioxygenase"/>
    <property type="match status" value="1"/>
</dbReference>
<gene>
    <name evidence="7" type="primary">hppD_1</name>
    <name evidence="7" type="ORF">GCM10022403_000110</name>
</gene>
<dbReference type="InterPro" id="IPR029068">
    <property type="entry name" value="Glyas_Bleomycin-R_OHBP_Dase"/>
</dbReference>
<name>A0ABP7GJW6_9ACTN</name>
<dbReference type="Proteomes" id="UP001501009">
    <property type="component" value="Unassembled WGS sequence"/>
</dbReference>
<reference evidence="8" key="1">
    <citation type="journal article" date="2019" name="Int. J. Syst. Evol. Microbiol.">
        <title>The Global Catalogue of Microorganisms (GCM) 10K type strain sequencing project: providing services to taxonomists for standard genome sequencing and annotation.</title>
        <authorList>
            <consortium name="The Broad Institute Genomics Platform"/>
            <consortium name="The Broad Institute Genome Sequencing Center for Infectious Disease"/>
            <person name="Wu L."/>
            <person name="Ma J."/>
        </authorList>
    </citation>
    <scope>NUCLEOTIDE SEQUENCE [LARGE SCALE GENOMIC DNA]</scope>
    <source>
        <strain evidence="8">JCM 17138</strain>
    </source>
</reference>
<dbReference type="GO" id="GO:0051213">
    <property type="term" value="F:dioxygenase activity"/>
    <property type="evidence" value="ECO:0007669"/>
    <property type="project" value="UniProtKB-KW"/>
</dbReference>
<dbReference type="InterPro" id="IPR041735">
    <property type="entry name" value="4OHPhenylPyrv_dOase_C"/>
</dbReference>
<dbReference type="InterPro" id="IPR004360">
    <property type="entry name" value="Glyas_Fos-R_dOase_dom"/>
</dbReference>
<dbReference type="CDD" id="cd08342">
    <property type="entry name" value="HPPD_N_like"/>
    <property type="match status" value="1"/>
</dbReference>
<dbReference type="Pfam" id="PF00903">
    <property type="entry name" value="Glyoxalase"/>
    <property type="match status" value="1"/>
</dbReference>
<protein>
    <submittedName>
        <fullName evidence="7">4-hydroxyphenylpyruvate dioxygenase</fullName>
    </submittedName>
</protein>
<accession>A0ABP7GJW6</accession>
<evidence type="ECO:0000256" key="1">
    <source>
        <dbReference type="ARBA" id="ARBA00001962"/>
    </source>
</evidence>
<dbReference type="PROSITE" id="PS51819">
    <property type="entry name" value="VOC"/>
    <property type="match status" value="2"/>
</dbReference>
<dbReference type="RefSeq" id="WP_275770376.1">
    <property type="nucleotide sequence ID" value="NZ_BAABDE010000001.1"/>
</dbReference>
<keyword evidence="7" id="KW-0223">Dioxygenase</keyword>
<evidence type="ECO:0000313" key="8">
    <source>
        <dbReference type="Proteomes" id="UP001501009"/>
    </source>
</evidence>
<dbReference type="NCBIfam" id="TIGR01263">
    <property type="entry name" value="4HPPD"/>
    <property type="match status" value="1"/>
</dbReference>
<dbReference type="PANTHER" id="PTHR11959">
    <property type="entry name" value="4-HYDROXYPHENYLPYRUVATE DIOXYGENASE"/>
    <property type="match status" value="1"/>
</dbReference>
<comment type="similarity">
    <text evidence="2">Belongs to the 4HPPD family.</text>
</comment>
<dbReference type="InterPro" id="IPR005956">
    <property type="entry name" value="4OHPhenylPyrv_dOase"/>
</dbReference>
<dbReference type="PANTHER" id="PTHR11959:SF1">
    <property type="entry name" value="4-HYDROXYPHENYLPYRUVATE DIOXYGENASE"/>
    <property type="match status" value="1"/>
</dbReference>
<evidence type="ECO:0000256" key="2">
    <source>
        <dbReference type="ARBA" id="ARBA00005877"/>
    </source>
</evidence>
<evidence type="ECO:0000259" key="6">
    <source>
        <dbReference type="PROSITE" id="PS51819"/>
    </source>
</evidence>
<dbReference type="Pfam" id="PF14696">
    <property type="entry name" value="Glyoxalase_5"/>
    <property type="match status" value="1"/>
</dbReference>
<keyword evidence="7" id="KW-0560">Oxidoreductase</keyword>
<comment type="cofactor">
    <cofactor evidence="1">
        <name>Fe cation</name>
        <dbReference type="ChEBI" id="CHEBI:24875"/>
    </cofactor>
</comment>
<evidence type="ECO:0000313" key="7">
    <source>
        <dbReference type="EMBL" id="GAA3768458.1"/>
    </source>
</evidence>
<feature type="domain" description="VOC" evidence="6">
    <location>
        <begin position="5"/>
        <end position="139"/>
    </location>
</feature>
<feature type="domain" description="VOC" evidence="6">
    <location>
        <begin position="150"/>
        <end position="301"/>
    </location>
</feature>
<keyword evidence="8" id="KW-1185">Reference proteome</keyword>
<evidence type="ECO:0000256" key="5">
    <source>
        <dbReference type="ARBA" id="ARBA00023004"/>
    </source>
</evidence>
<dbReference type="CDD" id="cd07250">
    <property type="entry name" value="HPPD_C_like"/>
    <property type="match status" value="1"/>
</dbReference>
<dbReference type="InterPro" id="IPR037523">
    <property type="entry name" value="VOC_core"/>
</dbReference>
<dbReference type="Gene3D" id="3.10.180.10">
    <property type="entry name" value="2,3-Dihydroxybiphenyl 1,2-Dioxygenase, domain 1"/>
    <property type="match status" value="2"/>
</dbReference>